<feature type="region of interest" description="Disordered" evidence="1">
    <location>
        <begin position="1"/>
        <end position="32"/>
    </location>
</feature>
<feature type="compositionally biased region" description="Basic and acidic residues" evidence="1">
    <location>
        <begin position="196"/>
        <end position="206"/>
    </location>
</feature>
<feature type="region of interest" description="Disordered" evidence="1">
    <location>
        <begin position="176"/>
        <end position="210"/>
    </location>
</feature>
<dbReference type="EMBL" id="DS989827">
    <property type="protein sequence ID" value="EFR03767.1"/>
    <property type="molecule type" value="Genomic_DNA"/>
</dbReference>
<protein>
    <submittedName>
        <fullName evidence="2">Uncharacterized protein</fullName>
    </submittedName>
</protein>
<evidence type="ECO:0000313" key="2">
    <source>
        <dbReference type="EMBL" id="EFR03767.1"/>
    </source>
</evidence>
<dbReference type="InParanoid" id="E4V152"/>
<evidence type="ECO:0000256" key="1">
    <source>
        <dbReference type="SAM" id="MobiDB-lite"/>
    </source>
</evidence>
<dbReference type="VEuPathDB" id="FungiDB:MGYG_06766"/>
<dbReference type="Proteomes" id="UP000002669">
    <property type="component" value="Unassembled WGS sequence"/>
</dbReference>
<sequence>MTPRSSSSAWAAKQSTNKRQKATESDTIQYSGSVKETCELTKIKIAPTKNISRSNPRGETAIFRADALDPEPPDILPGRNAEGRAIGKTSESEAWLGTKSDLQYDGSTNTSPPSSKLNMISLEQPARRPGLFKPPLLLLFRGPRQKHHIPERAPLLDHDGKQELGTSGAEVWGVEAQRAGSGKRESGACGENDGCEAERQEKKSPTNERLVTLQRKAKLTISPAADDEVKQAITLFNP</sequence>
<evidence type="ECO:0000313" key="3">
    <source>
        <dbReference type="Proteomes" id="UP000002669"/>
    </source>
</evidence>
<accession>E4V152</accession>
<keyword evidence="3" id="KW-1185">Reference proteome</keyword>
<name>E4V152_ARTGP</name>
<dbReference type="GeneID" id="10026018"/>
<dbReference type="HOGENOM" id="CLU_1165583_0_0_1"/>
<dbReference type="AlphaFoldDB" id="E4V152"/>
<feature type="region of interest" description="Disordered" evidence="1">
    <location>
        <begin position="63"/>
        <end position="117"/>
    </location>
</feature>
<proteinExistence type="predicted"/>
<feature type="compositionally biased region" description="Polar residues" evidence="1">
    <location>
        <begin position="1"/>
        <end position="17"/>
    </location>
</feature>
<reference evidence="3" key="1">
    <citation type="journal article" date="2012" name="MBio">
        <title>Comparative genome analysis of Trichophyton rubrum and related dermatophytes reveals candidate genes involved in infection.</title>
        <authorList>
            <person name="Martinez D.A."/>
            <person name="Oliver B.G."/>
            <person name="Graeser Y."/>
            <person name="Goldberg J.M."/>
            <person name="Li W."/>
            <person name="Martinez-Rossi N.M."/>
            <person name="Monod M."/>
            <person name="Shelest E."/>
            <person name="Barton R.C."/>
            <person name="Birch E."/>
            <person name="Brakhage A.A."/>
            <person name="Chen Z."/>
            <person name="Gurr S.J."/>
            <person name="Heiman D."/>
            <person name="Heitman J."/>
            <person name="Kosti I."/>
            <person name="Rossi A."/>
            <person name="Saif S."/>
            <person name="Samalova M."/>
            <person name="Saunders C.W."/>
            <person name="Shea T."/>
            <person name="Summerbell R.C."/>
            <person name="Xu J."/>
            <person name="Young S."/>
            <person name="Zeng Q."/>
            <person name="Birren B.W."/>
            <person name="Cuomo C.A."/>
            <person name="White T.C."/>
        </authorList>
    </citation>
    <scope>NUCLEOTIDE SEQUENCE [LARGE SCALE GENOMIC DNA]</scope>
    <source>
        <strain evidence="3">ATCC MYA-4604 / CBS 118893</strain>
    </source>
</reference>
<organism evidence="3">
    <name type="scientific">Arthroderma gypseum (strain ATCC MYA-4604 / CBS 118893)</name>
    <name type="common">Microsporum gypseum</name>
    <dbReference type="NCBI Taxonomy" id="535722"/>
    <lineage>
        <taxon>Eukaryota</taxon>
        <taxon>Fungi</taxon>
        <taxon>Dikarya</taxon>
        <taxon>Ascomycota</taxon>
        <taxon>Pezizomycotina</taxon>
        <taxon>Eurotiomycetes</taxon>
        <taxon>Eurotiomycetidae</taxon>
        <taxon>Onygenales</taxon>
        <taxon>Arthrodermataceae</taxon>
        <taxon>Nannizzia</taxon>
    </lineage>
</organism>
<feature type="compositionally biased region" description="Polar residues" evidence="1">
    <location>
        <begin position="105"/>
        <end position="117"/>
    </location>
</feature>
<dbReference type="RefSeq" id="XP_003170775.1">
    <property type="nucleotide sequence ID" value="XM_003170727.1"/>
</dbReference>
<gene>
    <name evidence="2" type="ORF">MGYG_06766</name>
</gene>